<evidence type="ECO:0000256" key="13">
    <source>
        <dbReference type="SAM" id="MobiDB-lite"/>
    </source>
</evidence>
<feature type="domain" description="Cobalamin-independent methionine synthase MetE C-terminal/archaeal" evidence="14">
    <location>
        <begin position="315"/>
        <end position="579"/>
    </location>
</feature>
<evidence type="ECO:0000256" key="6">
    <source>
        <dbReference type="ARBA" id="ARBA00022603"/>
    </source>
</evidence>
<dbReference type="EC" id="2.1.1.14" evidence="5"/>
<evidence type="ECO:0000256" key="10">
    <source>
        <dbReference type="ARBA" id="ARBA00022833"/>
    </source>
</evidence>
<evidence type="ECO:0000256" key="8">
    <source>
        <dbReference type="ARBA" id="ARBA00022679"/>
    </source>
</evidence>
<dbReference type="FunFam" id="3.20.20.210:FF:000018">
    <property type="entry name" value="5-methyltetrahydropteroyltriglutamate--homocysteine methyltransferase 2"/>
    <property type="match status" value="1"/>
</dbReference>
<evidence type="ECO:0000256" key="1">
    <source>
        <dbReference type="ARBA" id="ARBA00001947"/>
    </source>
</evidence>
<dbReference type="GO" id="GO:0003871">
    <property type="term" value="F:5-methyltetrahydropteroyltriglutamate-homocysteine S-methyltransferase activity"/>
    <property type="evidence" value="ECO:0007669"/>
    <property type="project" value="UniProtKB-EC"/>
</dbReference>
<name>A0A9D5CVJ7_9LILI</name>
<evidence type="ECO:0000256" key="3">
    <source>
        <dbReference type="ARBA" id="ARBA00004681"/>
    </source>
</evidence>
<comment type="catalytic activity">
    <reaction evidence="12">
        <text>5-methyltetrahydropteroyltri-L-glutamate + L-homocysteine = tetrahydropteroyltri-L-glutamate + L-methionine</text>
        <dbReference type="Rhea" id="RHEA:21196"/>
        <dbReference type="ChEBI" id="CHEBI:57844"/>
        <dbReference type="ChEBI" id="CHEBI:58140"/>
        <dbReference type="ChEBI" id="CHEBI:58199"/>
        <dbReference type="ChEBI" id="CHEBI:58207"/>
        <dbReference type="EC" id="2.1.1.14"/>
    </reaction>
</comment>
<feature type="region of interest" description="Disordered" evidence="13">
    <location>
        <begin position="81"/>
        <end position="132"/>
    </location>
</feature>
<dbReference type="OrthoDB" id="1053771at2759"/>
<dbReference type="CDD" id="cd03311">
    <property type="entry name" value="CIMS_C_terminal_like"/>
    <property type="match status" value="1"/>
</dbReference>
<keyword evidence="6" id="KW-0489">Methyltransferase</keyword>
<dbReference type="GO" id="GO:0032259">
    <property type="term" value="P:methylation"/>
    <property type="evidence" value="ECO:0007669"/>
    <property type="project" value="UniProtKB-KW"/>
</dbReference>
<keyword evidence="7" id="KW-0028">Amino-acid biosynthesis</keyword>
<proteinExistence type="inferred from homology"/>
<keyword evidence="8" id="KW-0808">Transferase</keyword>
<accession>A0A9D5CVJ7</accession>
<evidence type="ECO:0000256" key="11">
    <source>
        <dbReference type="ARBA" id="ARBA00023167"/>
    </source>
</evidence>
<dbReference type="Proteomes" id="UP001085076">
    <property type="component" value="Miscellaneous, Linkage group lg02"/>
</dbReference>
<feature type="compositionally biased region" description="Low complexity" evidence="13">
    <location>
        <begin position="114"/>
        <end position="126"/>
    </location>
</feature>
<feature type="domain" description="Cobalamin-independent methionine synthase MetE N-terminal" evidence="15">
    <location>
        <begin position="142"/>
        <end position="191"/>
    </location>
</feature>
<evidence type="ECO:0000256" key="12">
    <source>
        <dbReference type="ARBA" id="ARBA00048690"/>
    </source>
</evidence>
<dbReference type="PANTHER" id="PTHR30519">
    <property type="entry name" value="5-METHYLTETRAHYDROPTEROYLTRIGLUTAMATE--HOMOCYSTEINE METHYLTRANSFERASE"/>
    <property type="match status" value="1"/>
</dbReference>
<evidence type="ECO:0000259" key="15">
    <source>
        <dbReference type="Pfam" id="PF08267"/>
    </source>
</evidence>
<keyword evidence="9" id="KW-0479">Metal-binding</keyword>
<dbReference type="AlphaFoldDB" id="A0A9D5CVJ7"/>
<keyword evidence="10" id="KW-0862">Zinc</keyword>
<evidence type="ECO:0000313" key="17">
    <source>
        <dbReference type="Proteomes" id="UP001085076"/>
    </source>
</evidence>
<comment type="cofactor">
    <cofactor evidence="1">
        <name>Zn(2+)</name>
        <dbReference type="ChEBI" id="CHEBI:29105"/>
    </cofactor>
</comment>
<dbReference type="InterPro" id="IPR013215">
    <property type="entry name" value="Cbl-indep_Met_Synth_N"/>
</dbReference>
<comment type="pathway">
    <text evidence="3">Amino-acid biosynthesis; L-methionine biosynthesis via de novo pathway; L-methionine from L-homocysteine (MetE route): step 1/1.</text>
</comment>
<evidence type="ECO:0000259" key="14">
    <source>
        <dbReference type="Pfam" id="PF01717"/>
    </source>
</evidence>
<dbReference type="Pfam" id="PF01717">
    <property type="entry name" value="Meth_synt_2"/>
    <property type="match status" value="1"/>
</dbReference>
<evidence type="ECO:0000256" key="5">
    <source>
        <dbReference type="ARBA" id="ARBA00012034"/>
    </source>
</evidence>
<keyword evidence="17" id="KW-1185">Reference proteome</keyword>
<dbReference type="EMBL" id="JAGGNH010000002">
    <property type="protein sequence ID" value="KAJ0980351.1"/>
    <property type="molecule type" value="Genomic_DNA"/>
</dbReference>
<organism evidence="16 17">
    <name type="scientific">Dioscorea zingiberensis</name>
    <dbReference type="NCBI Taxonomy" id="325984"/>
    <lineage>
        <taxon>Eukaryota</taxon>
        <taxon>Viridiplantae</taxon>
        <taxon>Streptophyta</taxon>
        <taxon>Embryophyta</taxon>
        <taxon>Tracheophyta</taxon>
        <taxon>Spermatophyta</taxon>
        <taxon>Magnoliopsida</taxon>
        <taxon>Liliopsida</taxon>
        <taxon>Dioscoreales</taxon>
        <taxon>Dioscoreaceae</taxon>
        <taxon>Dioscorea</taxon>
    </lineage>
</organism>
<dbReference type="InterPro" id="IPR002629">
    <property type="entry name" value="Met_Synth_C/arc"/>
</dbReference>
<protein>
    <recommendedName>
        <fullName evidence="5">5-methyltetrahydropteroyltriglutamate--homocysteine S-methyltransferase</fullName>
        <ecNumber evidence="5">2.1.1.14</ecNumber>
    </recommendedName>
</protein>
<evidence type="ECO:0000313" key="16">
    <source>
        <dbReference type="EMBL" id="KAJ0980351.1"/>
    </source>
</evidence>
<comment type="function">
    <text evidence="2">Catalyzes the transfer of a methyl group from 5-methyltetrahydrofolate to homocysteine resulting in methionine formation.</text>
</comment>
<comment type="similarity">
    <text evidence="4">Belongs to the vitamin-B12 independent methionine synthase family.</text>
</comment>
<comment type="caution">
    <text evidence="16">The sequence shown here is derived from an EMBL/GenBank/DDBJ whole genome shotgun (WGS) entry which is preliminary data.</text>
</comment>
<gene>
    <name evidence="16" type="ORF">J5N97_008606</name>
</gene>
<dbReference type="SUPFAM" id="SSF51726">
    <property type="entry name" value="UROD/MetE-like"/>
    <property type="match status" value="2"/>
</dbReference>
<dbReference type="Gene3D" id="3.20.20.210">
    <property type="match status" value="4"/>
</dbReference>
<evidence type="ECO:0000256" key="2">
    <source>
        <dbReference type="ARBA" id="ARBA00002777"/>
    </source>
</evidence>
<evidence type="ECO:0000256" key="9">
    <source>
        <dbReference type="ARBA" id="ARBA00022723"/>
    </source>
</evidence>
<dbReference type="GO" id="GO:0008270">
    <property type="term" value="F:zinc ion binding"/>
    <property type="evidence" value="ECO:0007669"/>
    <property type="project" value="InterPro"/>
</dbReference>
<dbReference type="Pfam" id="PF08267">
    <property type="entry name" value="Meth_synt_1"/>
    <property type="match status" value="1"/>
</dbReference>
<dbReference type="GO" id="GO:0009086">
    <property type="term" value="P:methionine biosynthetic process"/>
    <property type="evidence" value="ECO:0007669"/>
    <property type="project" value="UniProtKB-KW"/>
</dbReference>
<reference evidence="16" key="2">
    <citation type="journal article" date="2022" name="Hortic Res">
        <title>The genome of Dioscorea zingiberensis sheds light on the biosynthesis, origin and evolution of the medicinally important diosgenin saponins.</title>
        <authorList>
            <person name="Li Y."/>
            <person name="Tan C."/>
            <person name="Li Z."/>
            <person name="Guo J."/>
            <person name="Li S."/>
            <person name="Chen X."/>
            <person name="Wang C."/>
            <person name="Dai X."/>
            <person name="Yang H."/>
            <person name="Song W."/>
            <person name="Hou L."/>
            <person name="Xu J."/>
            <person name="Tong Z."/>
            <person name="Xu A."/>
            <person name="Yuan X."/>
            <person name="Wang W."/>
            <person name="Yang Q."/>
            <person name="Chen L."/>
            <person name="Sun Z."/>
            <person name="Wang K."/>
            <person name="Pan B."/>
            <person name="Chen J."/>
            <person name="Bao Y."/>
            <person name="Liu F."/>
            <person name="Qi X."/>
            <person name="Gang D.R."/>
            <person name="Wen J."/>
            <person name="Li J."/>
        </authorList>
    </citation>
    <scope>NUCLEOTIDE SEQUENCE</scope>
    <source>
        <strain evidence="16">Dzin_1.0</strain>
    </source>
</reference>
<evidence type="ECO:0000256" key="7">
    <source>
        <dbReference type="ARBA" id="ARBA00022605"/>
    </source>
</evidence>
<reference evidence="16" key="1">
    <citation type="submission" date="2021-03" db="EMBL/GenBank/DDBJ databases">
        <authorList>
            <person name="Li Z."/>
            <person name="Yang C."/>
        </authorList>
    </citation>
    <scope>NUCLEOTIDE SEQUENCE</scope>
    <source>
        <strain evidence="16">Dzin_1.0</strain>
        <tissue evidence="16">Leaf</tissue>
    </source>
</reference>
<keyword evidence="11" id="KW-0486">Methionine biosynthesis</keyword>
<dbReference type="InterPro" id="IPR038071">
    <property type="entry name" value="UROD/MetE-like_sf"/>
</dbReference>
<sequence length="589" mass="65760">MSKGTSKMSKLMKAPLRALSRARDFYVNSMTGCAGKVPYGSGSMGCPAAIPPRSFSYSEHRISASDDDLRELIRAASLSRRSPALQTPVKRSQSVAVGRIDEDSPCDFQDELRPSSLEPRLSPEPSHLLGTASFSAKKKDGITYPHMGPKRELKFALESFWDGKSSAEDLQKVAADLRSSIWKQMADAGIKGNASLPAMEMTKWFDINYHFIVPELGPDTKFSHSSHKAVSEYKEAKALGIDTVPVLIGPVSYLLLSKPAKGVEKSFSLLSLLEKVLPVYKEVIAELKAAGASWIQFDEPTLVMDLHSHQLQAFTERNDMVEYFGEQLSGFAFTVNGWVQSYGSRCVKPPIIYGDVSRPKAMTVFWSSMAQSMTPRPMKGMLTGPVTILNWSFVRNNQPRFETCYQIALAIKDEVEDLEAAGIHVIQIDEAALREGLQLRKSEQSFYLDWAVHSFRITNCGVQDTTQIHTHMCYSNFNDIIHSIIDMDADVITIENSRSDEKLLYLFREGVKYGAGIRPCVYDIHSPRIPSTEEITDRINKMLVVLETNILWVNPDCGLKTRKYPEVKHALTNMVSAAKILRKELASAK</sequence>
<evidence type="ECO:0000256" key="4">
    <source>
        <dbReference type="ARBA" id="ARBA00009553"/>
    </source>
</evidence>